<dbReference type="Proteomes" id="UP000250235">
    <property type="component" value="Unassembled WGS sequence"/>
</dbReference>
<reference evidence="1 2" key="1">
    <citation type="journal article" date="2015" name="Proc. Natl. Acad. Sci. U.S.A.">
        <title>The resurrection genome of Boea hygrometrica: A blueprint for survival of dehydration.</title>
        <authorList>
            <person name="Xiao L."/>
            <person name="Yang G."/>
            <person name="Zhang L."/>
            <person name="Yang X."/>
            <person name="Zhao S."/>
            <person name="Ji Z."/>
            <person name="Zhou Q."/>
            <person name="Hu M."/>
            <person name="Wang Y."/>
            <person name="Chen M."/>
            <person name="Xu Y."/>
            <person name="Jin H."/>
            <person name="Xiao X."/>
            <person name="Hu G."/>
            <person name="Bao F."/>
            <person name="Hu Y."/>
            <person name="Wan P."/>
            <person name="Li L."/>
            <person name="Deng X."/>
            <person name="Kuang T."/>
            <person name="Xiang C."/>
            <person name="Zhu J.K."/>
            <person name="Oliver M.J."/>
            <person name="He Y."/>
        </authorList>
    </citation>
    <scope>NUCLEOTIDE SEQUENCE [LARGE SCALE GENOMIC DNA]</scope>
    <source>
        <strain evidence="2">cv. XS01</strain>
    </source>
</reference>
<keyword evidence="2" id="KW-1185">Reference proteome</keyword>
<name>A0A2Z7B5W6_9LAMI</name>
<proteinExistence type="predicted"/>
<dbReference type="AlphaFoldDB" id="A0A2Z7B5W6"/>
<evidence type="ECO:0000313" key="2">
    <source>
        <dbReference type="Proteomes" id="UP000250235"/>
    </source>
</evidence>
<sequence length="59" mass="6802">MSLRNVFQLTITVIWHVSPERLPALIPVISFNHNQVTSFKSFSFSILNLFKYCSDELTA</sequence>
<evidence type="ECO:0000313" key="1">
    <source>
        <dbReference type="EMBL" id="KZV26912.1"/>
    </source>
</evidence>
<protein>
    <submittedName>
        <fullName evidence="1">Uncharacterized protein</fullName>
    </submittedName>
</protein>
<organism evidence="1 2">
    <name type="scientific">Dorcoceras hygrometricum</name>
    <dbReference type="NCBI Taxonomy" id="472368"/>
    <lineage>
        <taxon>Eukaryota</taxon>
        <taxon>Viridiplantae</taxon>
        <taxon>Streptophyta</taxon>
        <taxon>Embryophyta</taxon>
        <taxon>Tracheophyta</taxon>
        <taxon>Spermatophyta</taxon>
        <taxon>Magnoliopsida</taxon>
        <taxon>eudicotyledons</taxon>
        <taxon>Gunneridae</taxon>
        <taxon>Pentapetalae</taxon>
        <taxon>asterids</taxon>
        <taxon>lamiids</taxon>
        <taxon>Lamiales</taxon>
        <taxon>Gesneriaceae</taxon>
        <taxon>Didymocarpoideae</taxon>
        <taxon>Trichosporeae</taxon>
        <taxon>Loxocarpinae</taxon>
        <taxon>Dorcoceras</taxon>
    </lineage>
</organism>
<gene>
    <name evidence="1" type="ORF">F511_31339</name>
</gene>
<dbReference type="EMBL" id="KV010793">
    <property type="protein sequence ID" value="KZV26912.1"/>
    <property type="molecule type" value="Genomic_DNA"/>
</dbReference>
<accession>A0A2Z7B5W6</accession>